<dbReference type="Pfam" id="PF07690">
    <property type="entry name" value="MFS_1"/>
    <property type="match status" value="1"/>
</dbReference>
<protein>
    <submittedName>
        <fullName evidence="8">MFS family arabinose efflux permease</fullName>
    </submittedName>
</protein>
<dbReference type="CDD" id="cd17328">
    <property type="entry name" value="MFS_spinster_like"/>
    <property type="match status" value="1"/>
</dbReference>
<keyword evidence="9" id="KW-1185">Reference proteome</keyword>
<feature type="transmembrane region" description="Helical" evidence="6">
    <location>
        <begin position="97"/>
        <end position="121"/>
    </location>
</feature>
<dbReference type="Gene3D" id="1.20.1250.20">
    <property type="entry name" value="MFS general substrate transporter like domains"/>
    <property type="match status" value="1"/>
</dbReference>
<feature type="domain" description="Major facilitator superfamily (MFS) profile" evidence="7">
    <location>
        <begin position="6"/>
        <end position="394"/>
    </location>
</feature>
<dbReference type="RefSeq" id="WP_209845823.1">
    <property type="nucleotide sequence ID" value="NZ_CBCRVE010000002.1"/>
</dbReference>
<comment type="caution">
    <text evidence="8">The sequence shown here is derived from an EMBL/GenBank/DDBJ whole genome shotgun (WGS) entry which is preliminary data.</text>
</comment>
<dbReference type="InterPro" id="IPR036259">
    <property type="entry name" value="MFS_trans_sf"/>
</dbReference>
<reference evidence="8 9" key="1">
    <citation type="submission" date="2021-03" db="EMBL/GenBank/DDBJ databases">
        <title>Genomic Encyclopedia of Type Strains, Phase IV (KMG-IV): sequencing the most valuable type-strain genomes for metagenomic binning, comparative biology and taxonomic classification.</title>
        <authorList>
            <person name="Goeker M."/>
        </authorList>
    </citation>
    <scope>NUCLEOTIDE SEQUENCE [LARGE SCALE GENOMIC DNA]</scope>
    <source>
        <strain evidence="8 9">DSM 23491</strain>
    </source>
</reference>
<dbReference type="EMBL" id="JAGGKP010000001">
    <property type="protein sequence ID" value="MBP1936065.1"/>
    <property type="molecule type" value="Genomic_DNA"/>
</dbReference>
<feature type="transmembrane region" description="Helical" evidence="6">
    <location>
        <begin position="248"/>
        <end position="268"/>
    </location>
</feature>
<dbReference type="InterPro" id="IPR020846">
    <property type="entry name" value="MFS_dom"/>
</dbReference>
<feature type="transmembrane region" description="Helical" evidence="6">
    <location>
        <begin position="41"/>
        <end position="60"/>
    </location>
</feature>
<evidence type="ECO:0000256" key="5">
    <source>
        <dbReference type="ARBA" id="ARBA00023136"/>
    </source>
</evidence>
<sequence>MNAKRVFFLFLLLNILNYLDRNVTSGVLPVLQQDFKFNDAAAGLLGTAFMITYAITAIPFGIWSDRWKPHKVAAIGTAIWSIATIGSAFAWSFSSLYLFRALVGIGEAAFVTTGSSILSGLYPEGKRAKTLGLFNLGLPIGSALGVTLGGAIASSLGWEWAFAIVGIPGLLLAYLTWRLPDVDFSKVKGEGRLEIRKGDVIKIFSNIPFLLSSLGYAGIAFAFGAIAYFGPSLLHRSFGFSVASSGTVAGGLIVVAGLIGAPLGGMIADMWQKRNPRGRIYTVSSAMLLSAICLAIGMQVLSLPLLFASVFFMMWHVGIASAIVFDVSYRPLWNTTQALAMFIMHLFGDVFSTTIVGTISDRSGLVQAIQILSVPMLASALLFIAIIIYVPSKRRSVQPPNANELML</sequence>
<dbReference type="PROSITE" id="PS50850">
    <property type="entry name" value="MFS"/>
    <property type="match status" value="1"/>
</dbReference>
<feature type="transmembrane region" description="Helical" evidence="6">
    <location>
        <begin position="72"/>
        <end position="91"/>
    </location>
</feature>
<evidence type="ECO:0000313" key="9">
    <source>
        <dbReference type="Proteomes" id="UP001519273"/>
    </source>
</evidence>
<comment type="subcellular location">
    <subcellularLocation>
        <location evidence="1">Cell membrane</location>
        <topology evidence="1">Multi-pass membrane protein</topology>
    </subcellularLocation>
</comment>
<proteinExistence type="predicted"/>
<dbReference type="InterPro" id="IPR044770">
    <property type="entry name" value="MFS_spinster-like"/>
</dbReference>
<evidence type="ECO:0000256" key="3">
    <source>
        <dbReference type="ARBA" id="ARBA00022692"/>
    </source>
</evidence>
<evidence type="ECO:0000259" key="7">
    <source>
        <dbReference type="PROSITE" id="PS50850"/>
    </source>
</evidence>
<dbReference type="Proteomes" id="UP001519273">
    <property type="component" value="Unassembled WGS sequence"/>
</dbReference>
<keyword evidence="5 6" id="KW-0472">Membrane</keyword>
<keyword evidence="2" id="KW-0813">Transport</keyword>
<feature type="transmembrane region" description="Helical" evidence="6">
    <location>
        <begin position="200"/>
        <end position="228"/>
    </location>
</feature>
<feature type="transmembrane region" description="Helical" evidence="6">
    <location>
        <begin position="365"/>
        <end position="390"/>
    </location>
</feature>
<dbReference type="InterPro" id="IPR011701">
    <property type="entry name" value="MFS"/>
</dbReference>
<dbReference type="PANTHER" id="PTHR23505">
    <property type="entry name" value="SPINSTER"/>
    <property type="match status" value="1"/>
</dbReference>
<feature type="transmembrane region" description="Helical" evidence="6">
    <location>
        <begin position="280"/>
        <end position="300"/>
    </location>
</feature>
<evidence type="ECO:0000256" key="2">
    <source>
        <dbReference type="ARBA" id="ARBA00022448"/>
    </source>
</evidence>
<organism evidence="8 9">
    <name type="scientific">Paenibacillus sediminis</name>
    <dbReference type="NCBI Taxonomy" id="664909"/>
    <lineage>
        <taxon>Bacteria</taxon>
        <taxon>Bacillati</taxon>
        <taxon>Bacillota</taxon>
        <taxon>Bacilli</taxon>
        <taxon>Bacillales</taxon>
        <taxon>Paenibacillaceae</taxon>
        <taxon>Paenibacillus</taxon>
    </lineage>
</organism>
<accession>A0ABS4H0M7</accession>
<keyword evidence="4 6" id="KW-1133">Transmembrane helix</keyword>
<gene>
    <name evidence="8" type="ORF">J2Z20_000926</name>
</gene>
<dbReference type="SUPFAM" id="SSF103473">
    <property type="entry name" value="MFS general substrate transporter"/>
    <property type="match status" value="1"/>
</dbReference>
<name>A0ABS4H0M7_9BACL</name>
<evidence type="ECO:0000256" key="1">
    <source>
        <dbReference type="ARBA" id="ARBA00004651"/>
    </source>
</evidence>
<evidence type="ECO:0000313" key="8">
    <source>
        <dbReference type="EMBL" id="MBP1936065.1"/>
    </source>
</evidence>
<feature type="transmembrane region" description="Helical" evidence="6">
    <location>
        <begin position="133"/>
        <end position="154"/>
    </location>
</feature>
<dbReference type="PANTHER" id="PTHR23505:SF79">
    <property type="entry name" value="PROTEIN SPINSTER"/>
    <property type="match status" value="1"/>
</dbReference>
<feature type="transmembrane region" description="Helical" evidence="6">
    <location>
        <begin position="160"/>
        <end position="179"/>
    </location>
</feature>
<evidence type="ECO:0000256" key="4">
    <source>
        <dbReference type="ARBA" id="ARBA00022989"/>
    </source>
</evidence>
<keyword evidence="3 6" id="KW-0812">Transmembrane</keyword>
<feature type="transmembrane region" description="Helical" evidence="6">
    <location>
        <begin position="339"/>
        <end position="359"/>
    </location>
</feature>
<feature type="transmembrane region" description="Helical" evidence="6">
    <location>
        <begin position="306"/>
        <end position="327"/>
    </location>
</feature>
<evidence type="ECO:0000256" key="6">
    <source>
        <dbReference type="SAM" id="Phobius"/>
    </source>
</evidence>